<dbReference type="OrthoDB" id="9792470at2"/>
<dbReference type="RefSeq" id="WP_090629870.1">
    <property type="nucleotide sequence ID" value="NZ_CVRB01000001.1"/>
</dbReference>
<evidence type="ECO:0000256" key="3">
    <source>
        <dbReference type="ARBA" id="ARBA00021903"/>
    </source>
</evidence>
<comment type="similarity">
    <text evidence="2">Belongs to the PsiE family.</text>
</comment>
<sequence>MLGSEWLKTRKRMIKLYQIVLNLSLVILSLILIYCLFKELFYILNDASRGNLDVHEIFGKVLIFFLYFGFISMIVKYFSENYHFPLRYLLYIGITATIRYVIVNNGDTMRDLWSAGVIFVLIISYQLLPPPETNKD</sequence>
<accession>A0A0U1NQV8</accession>
<evidence type="ECO:0000256" key="5">
    <source>
        <dbReference type="ARBA" id="ARBA00022692"/>
    </source>
</evidence>
<dbReference type="GO" id="GO:0005886">
    <property type="term" value="C:plasma membrane"/>
    <property type="evidence" value="ECO:0007669"/>
    <property type="project" value="UniProtKB-SubCell"/>
</dbReference>
<dbReference type="Pfam" id="PF06146">
    <property type="entry name" value="PsiE"/>
    <property type="match status" value="1"/>
</dbReference>
<name>A0A0U1NQV8_9BACI</name>
<feature type="transmembrane region" description="Helical" evidence="8">
    <location>
        <begin position="84"/>
        <end position="103"/>
    </location>
</feature>
<feature type="transmembrane region" description="Helical" evidence="8">
    <location>
        <begin position="112"/>
        <end position="128"/>
    </location>
</feature>
<gene>
    <name evidence="9" type="ORF">BN000_00297</name>
</gene>
<dbReference type="Proteomes" id="UP000199087">
    <property type="component" value="Unassembled WGS sequence"/>
</dbReference>
<protein>
    <recommendedName>
        <fullName evidence="3">Protein PsiE</fullName>
    </recommendedName>
</protein>
<proteinExistence type="inferred from homology"/>
<dbReference type="InterPro" id="IPR009315">
    <property type="entry name" value="P_starv_induced_PsiE"/>
</dbReference>
<evidence type="ECO:0000256" key="1">
    <source>
        <dbReference type="ARBA" id="ARBA00004429"/>
    </source>
</evidence>
<dbReference type="PANTHER" id="PTHR37819">
    <property type="entry name" value="PROTEIN PSIE"/>
    <property type="match status" value="1"/>
</dbReference>
<evidence type="ECO:0000313" key="10">
    <source>
        <dbReference type="Proteomes" id="UP000199087"/>
    </source>
</evidence>
<dbReference type="EMBL" id="CVRB01000001">
    <property type="protein sequence ID" value="CRK80414.1"/>
    <property type="molecule type" value="Genomic_DNA"/>
</dbReference>
<evidence type="ECO:0000256" key="4">
    <source>
        <dbReference type="ARBA" id="ARBA00022475"/>
    </source>
</evidence>
<evidence type="ECO:0000256" key="2">
    <source>
        <dbReference type="ARBA" id="ARBA00005632"/>
    </source>
</evidence>
<keyword evidence="10" id="KW-1185">Reference proteome</keyword>
<keyword evidence="6 8" id="KW-1133">Transmembrane helix</keyword>
<dbReference type="STRING" id="1499688.BN000_00297"/>
<feature type="transmembrane region" description="Helical" evidence="8">
    <location>
        <begin position="16"/>
        <end position="37"/>
    </location>
</feature>
<keyword evidence="5 8" id="KW-0812">Transmembrane</keyword>
<comment type="subcellular location">
    <subcellularLocation>
        <location evidence="1">Cell inner membrane</location>
        <topology evidence="1">Multi-pass membrane protein</topology>
    </subcellularLocation>
</comment>
<evidence type="ECO:0000313" key="9">
    <source>
        <dbReference type="EMBL" id="CRK80414.1"/>
    </source>
</evidence>
<dbReference type="AlphaFoldDB" id="A0A0U1NQV8"/>
<dbReference type="InterPro" id="IPR020948">
    <property type="entry name" value="P_starv_induced_PsiE-like"/>
</dbReference>
<evidence type="ECO:0000256" key="8">
    <source>
        <dbReference type="SAM" id="Phobius"/>
    </source>
</evidence>
<organism evidence="9 10">
    <name type="scientific">Neobacillus massiliamazoniensis</name>
    <dbReference type="NCBI Taxonomy" id="1499688"/>
    <lineage>
        <taxon>Bacteria</taxon>
        <taxon>Bacillati</taxon>
        <taxon>Bacillota</taxon>
        <taxon>Bacilli</taxon>
        <taxon>Bacillales</taxon>
        <taxon>Bacillaceae</taxon>
        <taxon>Neobacillus</taxon>
    </lineage>
</organism>
<dbReference type="PIRSF" id="PIRSF029598">
    <property type="entry name" value="PsiE"/>
    <property type="match status" value="1"/>
</dbReference>
<dbReference type="PANTHER" id="PTHR37819:SF1">
    <property type="entry name" value="PROTEIN PSIE"/>
    <property type="match status" value="1"/>
</dbReference>
<dbReference type="GO" id="GO:0016036">
    <property type="term" value="P:cellular response to phosphate starvation"/>
    <property type="evidence" value="ECO:0007669"/>
    <property type="project" value="InterPro"/>
</dbReference>
<keyword evidence="4" id="KW-1003">Cell membrane</keyword>
<feature type="transmembrane region" description="Helical" evidence="8">
    <location>
        <begin position="57"/>
        <end position="78"/>
    </location>
</feature>
<evidence type="ECO:0000256" key="7">
    <source>
        <dbReference type="ARBA" id="ARBA00023136"/>
    </source>
</evidence>
<reference evidence="10" key="1">
    <citation type="submission" date="2015-05" db="EMBL/GenBank/DDBJ databases">
        <authorList>
            <person name="Urmite Genomes"/>
        </authorList>
    </citation>
    <scope>NUCLEOTIDE SEQUENCE [LARGE SCALE GENOMIC DNA]</scope>
    <source>
        <strain evidence="10">LF1</strain>
    </source>
</reference>
<keyword evidence="7 8" id="KW-0472">Membrane</keyword>
<evidence type="ECO:0000256" key="6">
    <source>
        <dbReference type="ARBA" id="ARBA00022989"/>
    </source>
</evidence>